<dbReference type="Pfam" id="PF00668">
    <property type="entry name" value="Condensation"/>
    <property type="match status" value="1"/>
</dbReference>
<dbReference type="SUPFAM" id="SSF47336">
    <property type="entry name" value="ACP-like"/>
    <property type="match status" value="1"/>
</dbReference>
<dbReference type="InterPro" id="IPR045851">
    <property type="entry name" value="AMP-bd_C_sf"/>
</dbReference>
<dbReference type="Pfam" id="PF00501">
    <property type="entry name" value="AMP-binding"/>
    <property type="match status" value="1"/>
</dbReference>
<evidence type="ECO:0000256" key="3">
    <source>
        <dbReference type="ARBA" id="ARBA00022553"/>
    </source>
</evidence>
<dbReference type="PROSITE" id="PS50075">
    <property type="entry name" value="CARRIER"/>
    <property type="match status" value="1"/>
</dbReference>
<dbReference type="Gene3D" id="3.40.50.980">
    <property type="match status" value="2"/>
</dbReference>
<dbReference type="PANTHER" id="PTHR45527:SF1">
    <property type="entry name" value="FATTY ACID SYNTHASE"/>
    <property type="match status" value="1"/>
</dbReference>
<dbReference type="PANTHER" id="PTHR45527">
    <property type="entry name" value="NONRIBOSOMAL PEPTIDE SYNTHETASE"/>
    <property type="match status" value="1"/>
</dbReference>
<dbReference type="GO" id="GO:0003824">
    <property type="term" value="F:catalytic activity"/>
    <property type="evidence" value="ECO:0007669"/>
    <property type="project" value="InterPro"/>
</dbReference>
<dbReference type="Pfam" id="PF13193">
    <property type="entry name" value="AMP-binding_C"/>
    <property type="match status" value="1"/>
</dbReference>
<evidence type="ECO:0000313" key="6">
    <source>
        <dbReference type="Proteomes" id="UP000650081"/>
    </source>
</evidence>
<dbReference type="Gene3D" id="1.10.1200.10">
    <property type="entry name" value="ACP-like"/>
    <property type="match status" value="1"/>
</dbReference>
<keyword evidence="6" id="KW-1185">Reference proteome</keyword>
<dbReference type="RefSeq" id="WP_187466217.1">
    <property type="nucleotide sequence ID" value="NZ_JACSIT010000091.1"/>
</dbReference>
<dbReference type="InterPro" id="IPR009081">
    <property type="entry name" value="PP-bd_ACP"/>
</dbReference>
<dbReference type="SMART" id="SM00823">
    <property type="entry name" value="PKS_PP"/>
    <property type="match status" value="1"/>
</dbReference>
<organism evidence="5 6">
    <name type="scientific">Neolewinella lacunae</name>
    <dbReference type="NCBI Taxonomy" id="1517758"/>
    <lineage>
        <taxon>Bacteria</taxon>
        <taxon>Pseudomonadati</taxon>
        <taxon>Bacteroidota</taxon>
        <taxon>Saprospiria</taxon>
        <taxon>Saprospirales</taxon>
        <taxon>Lewinellaceae</taxon>
        <taxon>Neolewinella</taxon>
    </lineage>
</organism>
<evidence type="ECO:0000259" key="4">
    <source>
        <dbReference type="PROSITE" id="PS50075"/>
    </source>
</evidence>
<dbReference type="InterPro" id="IPR001242">
    <property type="entry name" value="Condensation_dom"/>
</dbReference>
<name>A0A923PK22_9BACT</name>
<dbReference type="GO" id="GO:0072330">
    <property type="term" value="P:monocarboxylic acid biosynthetic process"/>
    <property type="evidence" value="ECO:0007669"/>
    <property type="project" value="UniProtKB-ARBA"/>
</dbReference>
<dbReference type="InterPro" id="IPR020845">
    <property type="entry name" value="AMP-binding_CS"/>
</dbReference>
<dbReference type="Proteomes" id="UP000650081">
    <property type="component" value="Unassembled WGS sequence"/>
</dbReference>
<proteinExistence type="predicted"/>
<keyword evidence="3" id="KW-0597">Phosphoprotein</keyword>
<dbReference type="GO" id="GO:0005737">
    <property type="term" value="C:cytoplasm"/>
    <property type="evidence" value="ECO:0007669"/>
    <property type="project" value="TreeGrafter"/>
</dbReference>
<dbReference type="FunFam" id="1.10.1200.10:FF:000016">
    <property type="entry name" value="Non-ribosomal peptide synthase"/>
    <property type="match status" value="1"/>
</dbReference>
<keyword evidence="2" id="KW-0596">Phosphopantetheine</keyword>
<dbReference type="InterPro" id="IPR025110">
    <property type="entry name" value="AMP-bd_C"/>
</dbReference>
<dbReference type="CDD" id="cd17646">
    <property type="entry name" value="A_NRPS_AB3403-like"/>
    <property type="match status" value="1"/>
</dbReference>
<comment type="cofactor">
    <cofactor evidence="1">
        <name>pantetheine 4'-phosphate</name>
        <dbReference type="ChEBI" id="CHEBI:47942"/>
    </cofactor>
</comment>
<dbReference type="InterPro" id="IPR023213">
    <property type="entry name" value="CAT-like_dom_sf"/>
</dbReference>
<dbReference type="InterPro" id="IPR036736">
    <property type="entry name" value="ACP-like_sf"/>
</dbReference>
<dbReference type="Gene3D" id="3.30.300.30">
    <property type="match status" value="1"/>
</dbReference>
<dbReference type="Gene3D" id="3.30.559.10">
    <property type="entry name" value="Chloramphenicol acetyltransferase-like domain"/>
    <property type="match status" value="1"/>
</dbReference>
<dbReference type="GO" id="GO:0044550">
    <property type="term" value="P:secondary metabolite biosynthetic process"/>
    <property type="evidence" value="ECO:0007669"/>
    <property type="project" value="TreeGrafter"/>
</dbReference>
<feature type="domain" description="Carrier" evidence="4">
    <location>
        <begin position="965"/>
        <end position="1040"/>
    </location>
</feature>
<dbReference type="EMBL" id="JACSIT010000091">
    <property type="protein sequence ID" value="MBC6994131.1"/>
    <property type="molecule type" value="Genomic_DNA"/>
</dbReference>
<dbReference type="InterPro" id="IPR020806">
    <property type="entry name" value="PKS_PP-bd"/>
</dbReference>
<dbReference type="SUPFAM" id="SSF56801">
    <property type="entry name" value="Acetyl-CoA synthetase-like"/>
    <property type="match status" value="1"/>
</dbReference>
<dbReference type="Gene3D" id="3.30.559.30">
    <property type="entry name" value="Nonribosomal peptide synthetase, condensation domain"/>
    <property type="match status" value="1"/>
</dbReference>
<dbReference type="NCBIfam" id="TIGR01733">
    <property type="entry name" value="AA-adenyl-dom"/>
    <property type="match status" value="1"/>
</dbReference>
<evidence type="ECO:0000313" key="5">
    <source>
        <dbReference type="EMBL" id="MBC6994131.1"/>
    </source>
</evidence>
<dbReference type="Gene3D" id="2.30.38.10">
    <property type="entry name" value="Luciferase, Domain 3"/>
    <property type="match status" value="1"/>
</dbReference>
<sequence>MPSQSSNADRYPLTRTQTWVWTGQRLLPGSPLNNMAFAFTWRRAIDPELFRQACQALVERFDALHLVFGERDGEPEQTFAVPPSAALSYFDCSAAADPAGLLATWLDERCQRVFSPGEHLFDLALLKVAEDHYVWYFNQHHLITDGWSLALQFRYVEAAYAALAAGLPLPEGDFSSFRRYLEADALAATTPEREKTTAYWAEKARELPTPPLLFGRGNPERASRTLRYLRTLDAATMARLDAVCATPEVRNWSVDLARYTVFATVLFALLHRISGGARPCIGVPAHHRLSAADKKTPGLLMELFPQSVQISPEDTFASLLAKVRAETMEWLRYAKPGTSSAQLNQRFNVLFNYLNQALVGEGDPALEAEWLHPGHTEPGHHLKFQVFDFEGKGRLDLCFDCNDAIIDPALQRLLPQQYLDLLEDFLADRSLPVNFPSTCGRALLDTFNPVDPSLLGEDTVLDFFYASVDYHPARTAVVAEATSLTFAALDERSNRLANYLLALQLPPETPVAICLDRSVEMMVGLLGILKAGAAYVPIDPTYPALRIRYLLEDTAAPVLLTQERYAATLRPLHEGELVLLDAAPPVFADHPAGRPILRPGPDQLMYIIHTSGSTGQPKGVRNRYRGVMNRLRFGLRAFPVSADSDVLLQKTTYCFDVSIWELFWPLMTGMKLVFAKPEGHKDNQYLAALIRREGITIAHFVPPMLEAFLGGPLELPSLRRVFCSGEALTPHQVNLFRSRLPGVELHNLYGPTEASIEVTHWRAPAAGPALTQVPIGRPLPNVPLYILGPDGVRCEPGVPGELHIGGLQVALGYHGKPELTAEKFVRVAIDGRGTPQRLYRTGDLARWLPDGNIDFLGRIDSQIKLRGFRVELGEIEAVLLTLPGVTRAQVLARQEGHDAYLVAYVVADDFSADGAQAFLAERLPAYMVPGHYMVLADFPLNSNGKIDRAALPAPVLVGGAGEATAPANELEGIILQLWRDTLGLEDIGVTTSFHDLGGHSLSAIRLINQINDALELDLPANTIFRFPTVRSLAAHTEAVIRSLLDAMNEE</sequence>
<accession>A0A923PK22</accession>
<dbReference type="AlphaFoldDB" id="A0A923PK22"/>
<dbReference type="FunFam" id="3.40.50.12780:FF:000012">
    <property type="entry name" value="Non-ribosomal peptide synthetase"/>
    <property type="match status" value="1"/>
</dbReference>
<dbReference type="FunFam" id="3.40.50.980:FF:000001">
    <property type="entry name" value="Non-ribosomal peptide synthetase"/>
    <property type="match status" value="1"/>
</dbReference>
<dbReference type="Pfam" id="PF00550">
    <property type="entry name" value="PP-binding"/>
    <property type="match status" value="1"/>
</dbReference>
<dbReference type="InterPro" id="IPR010071">
    <property type="entry name" value="AA_adenyl_dom"/>
</dbReference>
<gene>
    <name evidence="5" type="ORF">H9S92_08160</name>
</gene>
<dbReference type="SMART" id="SM01294">
    <property type="entry name" value="PKS_PP_betabranch"/>
    <property type="match status" value="1"/>
</dbReference>
<evidence type="ECO:0000256" key="1">
    <source>
        <dbReference type="ARBA" id="ARBA00001957"/>
    </source>
</evidence>
<dbReference type="SUPFAM" id="SSF52777">
    <property type="entry name" value="CoA-dependent acyltransferases"/>
    <property type="match status" value="2"/>
</dbReference>
<dbReference type="PROSITE" id="PS00455">
    <property type="entry name" value="AMP_BINDING"/>
    <property type="match status" value="1"/>
</dbReference>
<evidence type="ECO:0000256" key="2">
    <source>
        <dbReference type="ARBA" id="ARBA00022450"/>
    </source>
</evidence>
<protein>
    <submittedName>
        <fullName evidence="5">Amino acid adenylation domain-containing protein</fullName>
    </submittedName>
</protein>
<dbReference type="GO" id="GO:0031177">
    <property type="term" value="F:phosphopantetheine binding"/>
    <property type="evidence" value="ECO:0007669"/>
    <property type="project" value="InterPro"/>
</dbReference>
<reference evidence="5" key="1">
    <citation type="submission" date="2020-08" db="EMBL/GenBank/DDBJ databases">
        <title>Lewinella bacteria from marine environments.</title>
        <authorList>
            <person name="Zhong Y."/>
        </authorList>
    </citation>
    <scope>NUCLEOTIDE SEQUENCE</scope>
    <source>
        <strain evidence="5">KCTC 42187</strain>
    </source>
</reference>
<comment type="caution">
    <text evidence="5">The sequence shown here is derived from an EMBL/GenBank/DDBJ whole genome shotgun (WGS) entry which is preliminary data.</text>
</comment>
<dbReference type="InterPro" id="IPR006162">
    <property type="entry name" value="Ppantetheine_attach_site"/>
</dbReference>
<dbReference type="PROSITE" id="PS00012">
    <property type="entry name" value="PHOSPHOPANTETHEINE"/>
    <property type="match status" value="1"/>
</dbReference>
<dbReference type="GO" id="GO:0043041">
    <property type="term" value="P:amino acid activation for nonribosomal peptide biosynthetic process"/>
    <property type="evidence" value="ECO:0007669"/>
    <property type="project" value="TreeGrafter"/>
</dbReference>
<dbReference type="InterPro" id="IPR000873">
    <property type="entry name" value="AMP-dep_synth/lig_dom"/>
</dbReference>